<reference evidence="1 2" key="2">
    <citation type="journal article" date="2023" name="Mol. Biol. Evol.">
        <title>Genomics of Secondarily Temperate Adaptation in the Only Non-Antarctic Icefish.</title>
        <authorList>
            <person name="Rivera-Colon A.G."/>
            <person name="Rayamajhi N."/>
            <person name="Minhas B.F."/>
            <person name="Madrigal G."/>
            <person name="Bilyk K.T."/>
            <person name="Yoon V."/>
            <person name="Hune M."/>
            <person name="Gregory S."/>
            <person name="Cheng C.H.C."/>
            <person name="Catchen J.M."/>
        </authorList>
    </citation>
    <scope>NUCLEOTIDE SEQUENCE [LARGE SCALE GENOMIC DNA]</scope>
    <source>
        <strain evidence="1">JMC-PN-2008</strain>
    </source>
</reference>
<name>A0AAN7ZWI2_ELEMC</name>
<dbReference type="EMBL" id="JAUZQC010000024">
    <property type="protein sequence ID" value="KAK5848966.1"/>
    <property type="molecule type" value="Genomic_DNA"/>
</dbReference>
<dbReference type="Proteomes" id="UP001346869">
    <property type="component" value="Unassembled WGS sequence"/>
</dbReference>
<organism evidence="1 2">
    <name type="scientific">Eleginops maclovinus</name>
    <name type="common">Patagonian blennie</name>
    <name type="synonym">Eleginus maclovinus</name>
    <dbReference type="NCBI Taxonomy" id="56733"/>
    <lineage>
        <taxon>Eukaryota</taxon>
        <taxon>Metazoa</taxon>
        <taxon>Chordata</taxon>
        <taxon>Craniata</taxon>
        <taxon>Vertebrata</taxon>
        <taxon>Euteleostomi</taxon>
        <taxon>Actinopterygii</taxon>
        <taxon>Neopterygii</taxon>
        <taxon>Teleostei</taxon>
        <taxon>Neoteleostei</taxon>
        <taxon>Acanthomorphata</taxon>
        <taxon>Eupercaria</taxon>
        <taxon>Perciformes</taxon>
        <taxon>Notothenioidei</taxon>
        <taxon>Eleginopidae</taxon>
        <taxon>Eleginops</taxon>
    </lineage>
</organism>
<evidence type="ECO:0000313" key="2">
    <source>
        <dbReference type="Proteomes" id="UP001346869"/>
    </source>
</evidence>
<reference evidence="1 2" key="1">
    <citation type="journal article" date="2023" name="Genes (Basel)">
        <title>Chromosome-Level Genome Assembly and Circadian Gene Repertoire of the Patagonia Blennie Eleginops maclovinus-The Closest Ancestral Proxy of Antarctic Cryonotothenioids.</title>
        <authorList>
            <person name="Cheng C.C."/>
            <person name="Rivera-Colon A.G."/>
            <person name="Minhas B.F."/>
            <person name="Wilson L."/>
            <person name="Rayamajhi N."/>
            <person name="Vargas-Chacoff L."/>
            <person name="Catchen J.M."/>
        </authorList>
    </citation>
    <scope>NUCLEOTIDE SEQUENCE [LARGE SCALE GENOMIC DNA]</scope>
    <source>
        <strain evidence="1">JMC-PN-2008</strain>
    </source>
</reference>
<evidence type="ECO:0000313" key="1">
    <source>
        <dbReference type="EMBL" id="KAK5848966.1"/>
    </source>
</evidence>
<comment type="caution">
    <text evidence="1">The sequence shown here is derived from an EMBL/GenBank/DDBJ whole genome shotgun (WGS) entry which is preliminary data.</text>
</comment>
<gene>
    <name evidence="1" type="ORF">PBY51_008644</name>
</gene>
<dbReference type="AlphaFoldDB" id="A0AAN7ZWI2"/>
<accession>A0AAN7ZWI2</accession>
<protein>
    <submittedName>
        <fullName evidence="1">Uncharacterized protein</fullName>
    </submittedName>
</protein>
<keyword evidence="2" id="KW-1185">Reference proteome</keyword>
<proteinExistence type="predicted"/>
<sequence length="74" mass="7873">MAALLVFSRASFRGGKAVVGTVHLLESVSSPRPFLQHSVTDTMQLLSAGGLFVAGARGRHPQCPLAQEVRKEEA</sequence>